<feature type="transmembrane region" description="Helical" evidence="1">
    <location>
        <begin position="27"/>
        <end position="45"/>
    </location>
</feature>
<keyword evidence="1" id="KW-0812">Transmembrane</keyword>
<feature type="transmembrane region" description="Helical" evidence="1">
    <location>
        <begin position="95"/>
        <end position="116"/>
    </location>
</feature>
<evidence type="ECO:0000313" key="2">
    <source>
        <dbReference type="EMBL" id="OLU43187.1"/>
    </source>
</evidence>
<proteinExistence type="predicted"/>
<sequence length="223" mass="25433">MTEGCMVINLILATFHLTLGFSGRSDLMLIMGFFYALLSFMRFFLAKSVRCYFKNCQDDRMRGTLLLSGMLMIILGLILGRIFTNMVENNQPADFGNASTVLFSIFALSKIVMTGYGLNLSRKQKDPIFSLIQRTTLTETIFCSFSVWLSLIPYITDPTLQETLFLYSGNVFSGFVLIMGLVNIFSYRKYESSVNRLNIPTYEQVNQTRNFMIGNDFSDNELI</sequence>
<organism evidence="2 3">
    <name type="scientific">Ileibacterium valens</name>
    <dbReference type="NCBI Taxonomy" id="1862668"/>
    <lineage>
        <taxon>Bacteria</taxon>
        <taxon>Bacillati</taxon>
        <taxon>Bacillota</taxon>
        <taxon>Erysipelotrichia</taxon>
        <taxon>Erysipelotrichales</taxon>
        <taxon>Erysipelotrichaceae</taxon>
        <taxon>Ileibacterium</taxon>
    </lineage>
</organism>
<keyword evidence="1" id="KW-1133">Transmembrane helix</keyword>
<protein>
    <submittedName>
        <fullName evidence="2">Uncharacterized protein</fullName>
    </submittedName>
</protein>
<evidence type="ECO:0000313" key="3">
    <source>
        <dbReference type="Proteomes" id="UP000186341"/>
    </source>
</evidence>
<dbReference type="Proteomes" id="UP000186341">
    <property type="component" value="Unassembled WGS sequence"/>
</dbReference>
<keyword evidence="3" id="KW-1185">Reference proteome</keyword>
<dbReference type="EMBL" id="MPJW01000019">
    <property type="protein sequence ID" value="OLU43187.1"/>
    <property type="molecule type" value="Genomic_DNA"/>
</dbReference>
<evidence type="ECO:0000256" key="1">
    <source>
        <dbReference type="SAM" id="Phobius"/>
    </source>
</evidence>
<reference evidence="2 3" key="1">
    <citation type="submission" date="2016-11" db="EMBL/GenBank/DDBJ databases">
        <title>Description of two novel members of the family Erysipelotrichaceae: Ileibacterium lipovorans gen. nov., sp. nov. and Dubosiella newyorkensis, gen. nov., sp. nov.</title>
        <authorList>
            <person name="Cox L.M."/>
            <person name="Sohn J."/>
            <person name="Tyrrell K.L."/>
            <person name="Citron D.M."/>
            <person name="Lawson P.A."/>
            <person name="Patel N.B."/>
            <person name="Iizumi T."/>
            <person name="Perez-Perez G.I."/>
            <person name="Goldstein E.J."/>
            <person name="Blaser M.J."/>
        </authorList>
    </citation>
    <scope>NUCLEOTIDE SEQUENCE [LARGE SCALE GENOMIC DNA]</scope>
    <source>
        <strain evidence="2 3">NYU-BL-A3</strain>
    </source>
</reference>
<feature type="transmembrane region" description="Helical" evidence="1">
    <location>
        <begin position="137"/>
        <end position="155"/>
    </location>
</feature>
<keyword evidence="1" id="KW-0472">Membrane</keyword>
<name>A0A1U7NJ82_9FIRM</name>
<comment type="caution">
    <text evidence="2">The sequence shown here is derived from an EMBL/GenBank/DDBJ whole genome shotgun (WGS) entry which is preliminary data.</text>
</comment>
<accession>A0A1U7NJ82</accession>
<gene>
    <name evidence="2" type="ORF">BO222_00415</name>
</gene>
<feature type="transmembrane region" description="Helical" evidence="1">
    <location>
        <begin position="65"/>
        <end position="83"/>
    </location>
</feature>
<dbReference type="AlphaFoldDB" id="A0A1U7NJ82"/>
<feature type="transmembrane region" description="Helical" evidence="1">
    <location>
        <begin position="167"/>
        <end position="187"/>
    </location>
</feature>